<accession>A0A556MP10</accession>
<dbReference type="EMBL" id="VLPL01000007">
    <property type="protein sequence ID" value="TSJ41673.1"/>
    <property type="molecule type" value="Genomic_DNA"/>
</dbReference>
<keyword evidence="4" id="KW-0732">Signal</keyword>
<proteinExistence type="predicted"/>
<evidence type="ECO:0000313" key="6">
    <source>
        <dbReference type="Proteomes" id="UP000316008"/>
    </source>
</evidence>
<sequence>MNKLKLFVLALSLGTAAQAQTLQDANRKTENERYDLARKDYQKLVQADPTSVENAFFFGNFYALIGEKDSAITMWRKAGSIDLEDKLGMVAAAKALYFQGDTTTAGQQFCEIIKKTKRKNPVVYHRIAETYATGPLKNLKLAESYLRDAIRLDSKNLDAYVLLGDVLLAQSSSNASQATEQYNNALAIDPNSAKVIVRKAQIYQRVQNYKLANEEYKKAQAADPNYAPAYRQNAELNILFDQYAAAIESWEKYLKLNDTDEARYRYASSLFGGKQYCDVLPQVERIEKNGFTNLYTKRMLFYSLYECNEAGDSLKYVRALDESNNFLKIVPKDKIISTDYKYRGMIYDKLGQEDKTIEQYYLAASIDTAKAAEYLSDIAKLYSEKKDYPKLIEVYTKKMDQYPSKMEAIEYYDFGRAYYFGPKDYKMADSIFGRLVAMNPAFAGGHFWQARARVQLDLNPKTRTYLAQPQYEAFLAALTPEDIASGSYKAYIIEASKYLGDYYVNSPMKDKAKADAMWNKVLELDPEDPQAKAYFKK</sequence>
<keyword evidence="6" id="KW-1185">Reference proteome</keyword>
<dbReference type="InterPro" id="IPR011990">
    <property type="entry name" value="TPR-like_helical_dom_sf"/>
</dbReference>
<dbReference type="AlphaFoldDB" id="A0A556MP10"/>
<dbReference type="Gene3D" id="1.25.40.10">
    <property type="entry name" value="Tetratricopeptide repeat domain"/>
    <property type="match status" value="3"/>
</dbReference>
<gene>
    <name evidence="5" type="ORF">FO442_14550</name>
</gene>
<keyword evidence="2 3" id="KW-0802">TPR repeat</keyword>
<evidence type="ECO:0000256" key="2">
    <source>
        <dbReference type="ARBA" id="ARBA00022803"/>
    </source>
</evidence>
<dbReference type="OrthoDB" id="638548at2"/>
<dbReference type="InterPro" id="IPR019734">
    <property type="entry name" value="TPR_rpt"/>
</dbReference>
<evidence type="ECO:0000256" key="4">
    <source>
        <dbReference type="SAM" id="SignalP"/>
    </source>
</evidence>
<keyword evidence="1" id="KW-0677">Repeat</keyword>
<reference evidence="5 6" key="1">
    <citation type="submission" date="2019-07" db="EMBL/GenBank/DDBJ databases">
        <authorList>
            <person name="Huq M.A."/>
        </authorList>
    </citation>
    <scope>NUCLEOTIDE SEQUENCE [LARGE SCALE GENOMIC DNA]</scope>
    <source>
        <strain evidence="5 6">MAH-3</strain>
    </source>
</reference>
<dbReference type="RefSeq" id="WP_144333931.1">
    <property type="nucleotide sequence ID" value="NZ_VLPL01000007.1"/>
</dbReference>
<evidence type="ECO:0008006" key="7">
    <source>
        <dbReference type="Google" id="ProtNLM"/>
    </source>
</evidence>
<dbReference type="SUPFAM" id="SSF81901">
    <property type="entry name" value="HCP-like"/>
    <property type="match status" value="1"/>
</dbReference>
<dbReference type="Pfam" id="PF13181">
    <property type="entry name" value="TPR_8"/>
    <property type="match status" value="1"/>
</dbReference>
<protein>
    <recommendedName>
        <fullName evidence="7">Tetratricopeptide repeat protein</fullName>
    </recommendedName>
</protein>
<dbReference type="PROSITE" id="PS50005">
    <property type="entry name" value="TPR"/>
    <property type="match status" value="1"/>
</dbReference>
<dbReference type="SUPFAM" id="SSF48452">
    <property type="entry name" value="TPR-like"/>
    <property type="match status" value="1"/>
</dbReference>
<dbReference type="Proteomes" id="UP000316008">
    <property type="component" value="Unassembled WGS sequence"/>
</dbReference>
<evidence type="ECO:0000256" key="1">
    <source>
        <dbReference type="ARBA" id="ARBA00022737"/>
    </source>
</evidence>
<feature type="signal peptide" evidence="4">
    <location>
        <begin position="1"/>
        <end position="19"/>
    </location>
</feature>
<organism evidence="5 6">
    <name type="scientific">Fluviicola chungangensis</name>
    <dbReference type="NCBI Taxonomy" id="2597671"/>
    <lineage>
        <taxon>Bacteria</taxon>
        <taxon>Pseudomonadati</taxon>
        <taxon>Bacteroidota</taxon>
        <taxon>Flavobacteriia</taxon>
        <taxon>Flavobacteriales</taxon>
        <taxon>Crocinitomicaceae</taxon>
        <taxon>Fluviicola</taxon>
    </lineage>
</organism>
<feature type="chain" id="PRO_5021828156" description="Tetratricopeptide repeat protein" evidence="4">
    <location>
        <begin position="20"/>
        <end position="537"/>
    </location>
</feature>
<evidence type="ECO:0000256" key="3">
    <source>
        <dbReference type="PROSITE-ProRule" id="PRU00339"/>
    </source>
</evidence>
<dbReference type="SMART" id="SM00028">
    <property type="entry name" value="TPR"/>
    <property type="match status" value="7"/>
</dbReference>
<evidence type="ECO:0000313" key="5">
    <source>
        <dbReference type="EMBL" id="TSJ41673.1"/>
    </source>
</evidence>
<comment type="caution">
    <text evidence="5">The sequence shown here is derived from an EMBL/GenBank/DDBJ whole genome shotgun (WGS) entry which is preliminary data.</text>
</comment>
<dbReference type="PANTHER" id="PTHR44858">
    <property type="entry name" value="TETRATRICOPEPTIDE REPEAT PROTEIN 6"/>
    <property type="match status" value="1"/>
</dbReference>
<name>A0A556MP10_9FLAO</name>
<dbReference type="InterPro" id="IPR050498">
    <property type="entry name" value="Ycf3"/>
</dbReference>
<dbReference type="PANTHER" id="PTHR44858:SF1">
    <property type="entry name" value="UDP-N-ACETYLGLUCOSAMINE--PEPTIDE N-ACETYLGLUCOSAMINYLTRANSFERASE SPINDLY-RELATED"/>
    <property type="match status" value="1"/>
</dbReference>
<feature type="repeat" description="TPR" evidence="3">
    <location>
        <begin position="193"/>
        <end position="226"/>
    </location>
</feature>